<dbReference type="InterPro" id="IPR023865">
    <property type="entry name" value="Aliphatic_acid_kinase_CS"/>
</dbReference>
<dbReference type="GO" id="GO:0006083">
    <property type="term" value="P:acetate metabolic process"/>
    <property type="evidence" value="ECO:0007669"/>
    <property type="project" value="TreeGrafter"/>
</dbReference>
<sequence>MKILVINCGSSSLKYQLIDMDGEKVLCKGLCERIGMESSMITHEANGHKATTPAIFPTHTEAFGEVVKKMTTGEGKVIDQVGEIDAIGHRVVHGGEKFKQSCLITPDVVKAIHDLSPLAPLHNPAAILGIEASYKVFGEDKPNIAVFDTAFHSTMPSKAYMYAIPYEYYEKYGVRRYGFHGTSHKYVSHRAAEYLEEPIERLKLITCHLGNGSSIAAVDQGRVVDTSMGMTPLAGLMMGTRCGDLDPSVVNYLKYTLEITGHQLDEILNKKSGLLGVSGVSSDIRDVESASKEGNERAKLALDMLNYQIKKIIGSYIAAMGGVDAIVFTGGIGEHDDESRAKICHHMDWLGVRIDTDKNHNVRNQHKDVVEITAWGARVRTLVVETNEELMIARDTKEVLENQ</sequence>
<comment type="subunit">
    <text evidence="7">Homodimer.</text>
</comment>
<dbReference type="PANTHER" id="PTHR21060">
    <property type="entry name" value="ACETATE KINASE"/>
    <property type="match status" value="1"/>
</dbReference>
<dbReference type="EC" id="2.7.2.1" evidence="7"/>
<dbReference type="GO" id="GO:0005524">
    <property type="term" value="F:ATP binding"/>
    <property type="evidence" value="ECO:0007669"/>
    <property type="project" value="UniProtKB-KW"/>
</dbReference>
<feature type="site" description="Transition state stabilizer" evidence="7">
    <location>
        <position position="180"/>
    </location>
</feature>
<name>A0A921LQ12_9FIRM</name>
<keyword evidence="7" id="KW-0460">Magnesium</keyword>
<evidence type="ECO:0000256" key="1">
    <source>
        <dbReference type="ARBA" id="ARBA00008748"/>
    </source>
</evidence>
<dbReference type="HAMAP" id="MF_00020">
    <property type="entry name" value="Acetate_kinase"/>
    <property type="match status" value="1"/>
</dbReference>
<evidence type="ECO:0000313" key="9">
    <source>
        <dbReference type="EMBL" id="HJG29487.1"/>
    </source>
</evidence>
<keyword evidence="3 7" id="KW-0808">Transferase</keyword>
<feature type="binding site" evidence="7">
    <location>
        <position position="14"/>
    </location>
    <ligand>
        <name>ATP</name>
        <dbReference type="ChEBI" id="CHEBI:30616"/>
    </ligand>
</feature>
<evidence type="ECO:0000256" key="6">
    <source>
        <dbReference type="ARBA" id="ARBA00022840"/>
    </source>
</evidence>
<keyword evidence="4 7" id="KW-0547">Nucleotide-binding</keyword>
<feature type="binding site" evidence="7">
    <location>
        <position position="90"/>
    </location>
    <ligand>
        <name>substrate</name>
    </ligand>
</feature>
<organism evidence="9 10">
    <name type="scientific">Subdoligranulum variabile</name>
    <dbReference type="NCBI Taxonomy" id="214851"/>
    <lineage>
        <taxon>Bacteria</taxon>
        <taxon>Bacillati</taxon>
        <taxon>Bacillota</taxon>
        <taxon>Clostridia</taxon>
        <taxon>Eubacteriales</taxon>
        <taxon>Oscillospiraceae</taxon>
        <taxon>Subdoligranulum</taxon>
    </lineage>
</organism>
<dbReference type="AlphaFoldDB" id="A0A921LQ12"/>
<dbReference type="GO" id="GO:0000287">
    <property type="term" value="F:magnesium ion binding"/>
    <property type="evidence" value="ECO:0007669"/>
    <property type="project" value="UniProtKB-UniRule"/>
</dbReference>
<dbReference type="GO" id="GO:0005737">
    <property type="term" value="C:cytoplasm"/>
    <property type="evidence" value="ECO:0007669"/>
    <property type="project" value="UniProtKB-SubCell"/>
</dbReference>
<feature type="binding site" evidence="7">
    <location>
        <position position="7"/>
    </location>
    <ligand>
        <name>Mg(2+)</name>
        <dbReference type="ChEBI" id="CHEBI:18420"/>
    </ligand>
</feature>
<comment type="caution">
    <text evidence="9">The sequence shown here is derived from an EMBL/GenBank/DDBJ whole genome shotgun (WGS) entry which is preliminary data.</text>
</comment>
<comment type="pathway">
    <text evidence="7">Metabolic intermediate biosynthesis; acetyl-CoA biosynthesis; acetyl-CoA from acetate: step 1/2.</text>
</comment>
<feature type="active site" description="Proton donor/acceptor" evidence="7">
    <location>
        <position position="148"/>
    </location>
</feature>
<feature type="binding site" evidence="7">
    <location>
        <begin position="283"/>
        <end position="285"/>
    </location>
    <ligand>
        <name>ATP</name>
        <dbReference type="ChEBI" id="CHEBI:30616"/>
    </ligand>
</feature>
<dbReference type="GO" id="GO:0006085">
    <property type="term" value="P:acetyl-CoA biosynthetic process"/>
    <property type="evidence" value="ECO:0007669"/>
    <property type="project" value="UniProtKB-UniRule"/>
</dbReference>
<dbReference type="NCBIfam" id="TIGR00016">
    <property type="entry name" value="ackA"/>
    <property type="match status" value="1"/>
</dbReference>
<accession>A0A921LQ12</accession>
<reference evidence="9" key="1">
    <citation type="journal article" date="2021" name="PeerJ">
        <title>Extensive microbial diversity within the chicken gut microbiome revealed by metagenomics and culture.</title>
        <authorList>
            <person name="Gilroy R."/>
            <person name="Ravi A."/>
            <person name="Getino M."/>
            <person name="Pursley I."/>
            <person name="Horton D.L."/>
            <person name="Alikhan N.F."/>
            <person name="Baker D."/>
            <person name="Gharbi K."/>
            <person name="Hall N."/>
            <person name="Watson M."/>
            <person name="Adriaenssens E.M."/>
            <person name="Foster-Nyarko E."/>
            <person name="Jarju S."/>
            <person name="Secka A."/>
            <person name="Antonio M."/>
            <person name="Oren A."/>
            <person name="Chaudhuri R.R."/>
            <person name="La Ragione R."/>
            <person name="Hildebrand F."/>
            <person name="Pallen M.J."/>
        </authorList>
    </citation>
    <scope>NUCLEOTIDE SEQUENCE</scope>
    <source>
        <strain evidence="9">ChiBcec21-2208</strain>
    </source>
</reference>
<reference evidence="9" key="2">
    <citation type="submission" date="2021-09" db="EMBL/GenBank/DDBJ databases">
        <authorList>
            <person name="Gilroy R."/>
        </authorList>
    </citation>
    <scope>NUCLEOTIDE SEQUENCE</scope>
    <source>
        <strain evidence="9">ChiBcec21-2208</strain>
    </source>
</reference>
<dbReference type="InterPro" id="IPR004372">
    <property type="entry name" value="Ac/propionate_kinase"/>
</dbReference>
<comment type="function">
    <text evidence="7">Catalyzes the formation of acetyl phosphate from acetate and ATP. Can also catalyze the reverse reaction.</text>
</comment>
<comment type="cofactor">
    <cofactor evidence="7">
        <name>Mg(2+)</name>
        <dbReference type="ChEBI" id="CHEBI:18420"/>
    </cofactor>
    <cofactor evidence="7">
        <name>Mn(2+)</name>
        <dbReference type="ChEBI" id="CHEBI:29035"/>
    </cofactor>
    <text evidence="7">Mg(2+). Can also accept Mn(2+).</text>
</comment>
<dbReference type="Gene3D" id="3.30.420.40">
    <property type="match status" value="2"/>
</dbReference>
<comment type="similarity">
    <text evidence="1 7 8">Belongs to the acetokinase family.</text>
</comment>
<protein>
    <recommendedName>
        <fullName evidence="7">Acetate kinase</fullName>
        <ecNumber evidence="7">2.7.2.1</ecNumber>
    </recommendedName>
    <alternativeName>
        <fullName evidence="7">Acetokinase</fullName>
    </alternativeName>
</protein>
<dbReference type="PROSITE" id="PS01075">
    <property type="entry name" value="ACETATE_KINASE_1"/>
    <property type="match status" value="1"/>
</dbReference>
<dbReference type="Proteomes" id="UP000782880">
    <property type="component" value="Unassembled WGS sequence"/>
</dbReference>
<evidence type="ECO:0000256" key="8">
    <source>
        <dbReference type="RuleBase" id="RU003835"/>
    </source>
</evidence>
<evidence type="ECO:0000256" key="3">
    <source>
        <dbReference type="ARBA" id="ARBA00022679"/>
    </source>
</evidence>
<dbReference type="GO" id="GO:0008776">
    <property type="term" value="F:acetate kinase activity"/>
    <property type="evidence" value="ECO:0007669"/>
    <property type="project" value="UniProtKB-UniRule"/>
</dbReference>
<evidence type="ECO:0000256" key="7">
    <source>
        <dbReference type="HAMAP-Rule" id="MF_00020"/>
    </source>
</evidence>
<dbReference type="PIRSF" id="PIRSF000722">
    <property type="entry name" value="Acetate_prop_kin"/>
    <property type="match status" value="1"/>
</dbReference>
<dbReference type="PANTHER" id="PTHR21060:SF15">
    <property type="entry name" value="ACETATE KINASE-RELATED"/>
    <property type="match status" value="1"/>
</dbReference>
<dbReference type="Pfam" id="PF00871">
    <property type="entry name" value="Acetate_kinase"/>
    <property type="match status" value="1"/>
</dbReference>
<evidence type="ECO:0000256" key="4">
    <source>
        <dbReference type="ARBA" id="ARBA00022741"/>
    </source>
</evidence>
<keyword evidence="6 7" id="KW-0067">ATP-binding</keyword>
<feature type="binding site" evidence="7">
    <location>
        <position position="388"/>
    </location>
    <ligand>
        <name>Mg(2+)</name>
        <dbReference type="ChEBI" id="CHEBI:18420"/>
    </ligand>
</feature>
<dbReference type="InterPro" id="IPR043129">
    <property type="entry name" value="ATPase_NBD"/>
</dbReference>
<keyword evidence="5 7" id="KW-0418">Kinase</keyword>
<dbReference type="PROSITE" id="PS01076">
    <property type="entry name" value="ACETATE_KINASE_2"/>
    <property type="match status" value="1"/>
</dbReference>
<gene>
    <name evidence="7" type="primary">ackA</name>
    <name evidence="9" type="ORF">K8V20_12685</name>
</gene>
<dbReference type="SUPFAM" id="SSF53067">
    <property type="entry name" value="Actin-like ATPase domain"/>
    <property type="match status" value="2"/>
</dbReference>
<dbReference type="CDD" id="cd24010">
    <property type="entry name" value="ASKHA_NBD_AcK_PK"/>
    <property type="match status" value="1"/>
</dbReference>
<keyword evidence="2 7" id="KW-0963">Cytoplasm</keyword>
<comment type="subcellular location">
    <subcellularLocation>
        <location evidence="7">Cytoplasm</location>
    </subcellularLocation>
</comment>
<dbReference type="EMBL" id="DYVE01000323">
    <property type="protein sequence ID" value="HJG29487.1"/>
    <property type="molecule type" value="Genomic_DNA"/>
</dbReference>
<comment type="catalytic activity">
    <reaction evidence="7">
        <text>acetate + ATP = acetyl phosphate + ADP</text>
        <dbReference type="Rhea" id="RHEA:11352"/>
        <dbReference type="ChEBI" id="CHEBI:22191"/>
        <dbReference type="ChEBI" id="CHEBI:30089"/>
        <dbReference type="ChEBI" id="CHEBI:30616"/>
        <dbReference type="ChEBI" id="CHEBI:456216"/>
        <dbReference type="EC" id="2.7.2.1"/>
    </reaction>
</comment>
<evidence type="ECO:0000313" key="10">
    <source>
        <dbReference type="Proteomes" id="UP000782880"/>
    </source>
</evidence>
<keyword evidence="7" id="KW-0479">Metal-binding</keyword>
<evidence type="ECO:0000256" key="2">
    <source>
        <dbReference type="ARBA" id="ARBA00022490"/>
    </source>
</evidence>
<feature type="site" description="Transition state stabilizer" evidence="7">
    <location>
        <position position="241"/>
    </location>
</feature>
<feature type="binding site" evidence="7">
    <location>
        <begin position="331"/>
        <end position="335"/>
    </location>
    <ligand>
        <name>ATP</name>
        <dbReference type="ChEBI" id="CHEBI:30616"/>
    </ligand>
</feature>
<proteinExistence type="inferred from homology"/>
<evidence type="ECO:0000256" key="5">
    <source>
        <dbReference type="ARBA" id="ARBA00022777"/>
    </source>
</evidence>
<dbReference type="InterPro" id="IPR000890">
    <property type="entry name" value="Aliphatic_acid_kin_short-chain"/>
</dbReference>
<feature type="binding site" evidence="7">
    <location>
        <begin position="208"/>
        <end position="212"/>
    </location>
    <ligand>
        <name>ATP</name>
        <dbReference type="ChEBI" id="CHEBI:30616"/>
    </ligand>
</feature>
<dbReference type="PRINTS" id="PR00471">
    <property type="entry name" value="ACETATEKNASE"/>
</dbReference>